<sequence>MLFAIFIRADPSTEAGQLPDTSLLTAMTAYNESLVSAGVLITGDGLAPSSRGARITFSGDPSTPPNITKGPFPVEELICGFWLLDIESIEEALEWVKKCPVGKGTVIEVRPGYKAEEFGEAFTDELKEKEEELRKKSKLGK</sequence>
<dbReference type="PANTHER" id="PTHR35174">
    <property type="entry name" value="BLL7171 PROTEIN-RELATED"/>
    <property type="match status" value="1"/>
</dbReference>
<dbReference type="Proteomes" id="UP000698800">
    <property type="component" value="Unassembled WGS sequence"/>
</dbReference>
<dbReference type="Pfam" id="PF03795">
    <property type="entry name" value="YCII"/>
    <property type="match status" value="1"/>
</dbReference>
<dbReference type="InterPro" id="IPR005545">
    <property type="entry name" value="YCII"/>
</dbReference>
<dbReference type="SUPFAM" id="SSF54909">
    <property type="entry name" value="Dimeric alpha+beta barrel"/>
    <property type="match status" value="1"/>
</dbReference>
<dbReference type="OrthoDB" id="3933054at2759"/>
<evidence type="ECO:0000313" key="2">
    <source>
        <dbReference type="EMBL" id="KAH0533661.1"/>
    </source>
</evidence>
<proteinExistence type="predicted"/>
<dbReference type="Gene3D" id="3.30.70.1060">
    <property type="entry name" value="Dimeric alpha+beta barrel"/>
    <property type="match status" value="1"/>
</dbReference>
<accession>A0A9P8HTU0</accession>
<dbReference type="PANTHER" id="PTHR35174:SF4">
    <property type="entry name" value="BLL7163 PROTEIN"/>
    <property type="match status" value="1"/>
</dbReference>
<dbReference type="InterPro" id="IPR011008">
    <property type="entry name" value="Dimeric_a/b-barrel"/>
</dbReference>
<name>A0A9P8HTU0_9PEZI</name>
<feature type="domain" description="YCII-related" evidence="1">
    <location>
        <begin position="1"/>
        <end position="111"/>
    </location>
</feature>
<organism evidence="2 3">
    <name type="scientific">Glutinoglossum americanum</name>
    <dbReference type="NCBI Taxonomy" id="1670608"/>
    <lineage>
        <taxon>Eukaryota</taxon>
        <taxon>Fungi</taxon>
        <taxon>Dikarya</taxon>
        <taxon>Ascomycota</taxon>
        <taxon>Pezizomycotina</taxon>
        <taxon>Geoglossomycetes</taxon>
        <taxon>Geoglossales</taxon>
        <taxon>Geoglossaceae</taxon>
        <taxon>Glutinoglossum</taxon>
    </lineage>
</organism>
<evidence type="ECO:0000259" key="1">
    <source>
        <dbReference type="Pfam" id="PF03795"/>
    </source>
</evidence>
<dbReference type="AlphaFoldDB" id="A0A9P8HTU0"/>
<evidence type="ECO:0000313" key="3">
    <source>
        <dbReference type="Proteomes" id="UP000698800"/>
    </source>
</evidence>
<dbReference type="EMBL" id="JAGHQL010000386">
    <property type="protein sequence ID" value="KAH0533661.1"/>
    <property type="molecule type" value="Genomic_DNA"/>
</dbReference>
<gene>
    <name evidence="2" type="ORF">FGG08_007606</name>
</gene>
<comment type="caution">
    <text evidence="2">The sequence shown here is derived from an EMBL/GenBank/DDBJ whole genome shotgun (WGS) entry which is preliminary data.</text>
</comment>
<reference evidence="2" key="1">
    <citation type="submission" date="2021-03" db="EMBL/GenBank/DDBJ databases">
        <title>Comparative genomics and phylogenomic investigation of the class Geoglossomycetes provide insights into ecological specialization and systematics.</title>
        <authorList>
            <person name="Melie T."/>
            <person name="Pirro S."/>
            <person name="Miller A.N."/>
            <person name="Quandt A."/>
        </authorList>
    </citation>
    <scope>NUCLEOTIDE SEQUENCE</scope>
    <source>
        <strain evidence="2">GBOQ0MN5Z8</strain>
    </source>
</reference>
<keyword evidence="3" id="KW-1185">Reference proteome</keyword>
<protein>
    <recommendedName>
        <fullName evidence="1">YCII-related domain-containing protein</fullName>
    </recommendedName>
</protein>